<name>A0A0C2Y4J7_HEBCY</name>
<dbReference type="OrthoDB" id="2884912at2759"/>
<evidence type="ECO:0000313" key="2">
    <source>
        <dbReference type="EMBL" id="KIM35987.1"/>
    </source>
</evidence>
<reference evidence="2 3" key="1">
    <citation type="submission" date="2014-04" db="EMBL/GenBank/DDBJ databases">
        <authorList>
            <consortium name="DOE Joint Genome Institute"/>
            <person name="Kuo A."/>
            <person name="Gay G."/>
            <person name="Dore J."/>
            <person name="Kohler A."/>
            <person name="Nagy L.G."/>
            <person name="Floudas D."/>
            <person name="Copeland A."/>
            <person name="Barry K.W."/>
            <person name="Cichocki N."/>
            <person name="Veneault-Fourrey C."/>
            <person name="LaButti K."/>
            <person name="Lindquist E.A."/>
            <person name="Lipzen A."/>
            <person name="Lundell T."/>
            <person name="Morin E."/>
            <person name="Murat C."/>
            <person name="Sun H."/>
            <person name="Tunlid A."/>
            <person name="Henrissat B."/>
            <person name="Grigoriev I.V."/>
            <person name="Hibbett D.S."/>
            <person name="Martin F."/>
            <person name="Nordberg H.P."/>
            <person name="Cantor M.N."/>
            <person name="Hua S.X."/>
        </authorList>
    </citation>
    <scope>NUCLEOTIDE SEQUENCE [LARGE SCALE GENOMIC DNA]</scope>
    <source>
        <strain evidence="3">h7</strain>
    </source>
</reference>
<reference evidence="3" key="2">
    <citation type="submission" date="2015-01" db="EMBL/GenBank/DDBJ databases">
        <title>Evolutionary Origins and Diversification of the Mycorrhizal Mutualists.</title>
        <authorList>
            <consortium name="DOE Joint Genome Institute"/>
            <consortium name="Mycorrhizal Genomics Consortium"/>
            <person name="Kohler A."/>
            <person name="Kuo A."/>
            <person name="Nagy L.G."/>
            <person name="Floudas D."/>
            <person name="Copeland A."/>
            <person name="Barry K.W."/>
            <person name="Cichocki N."/>
            <person name="Veneault-Fourrey C."/>
            <person name="LaButti K."/>
            <person name="Lindquist E.A."/>
            <person name="Lipzen A."/>
            <person name="Lundell T."/>
            <person name="Morin E."/>
            <person name="Murat C."/>
            <person name="Riley R."/>
            <person name="Ohm R."/>
            <person name="Sun H."/>
            <person name="Tunlid A."/>
            <person name="Henrissat B."/>
            <person name="Grigoriev I.V."/>
            <person name="Hibbett D.S."/>
            <person name="Martin F."/>
        </authorList>
    </citation>
    <scope>NUCLEOTIDE SEQUENCE [LARGE SCALE GENOMIC DNA]</scope>
    <source>
        <strain evidence="3">h7</strain>
    </source>
</reference>
<evidence type="ECO:0000256" key="1">
    <source>
        <dbReference type="SAM" id="SignalP"/>
    </source>
</evidence>
<dbReference type="Proteomes" id="UP000053424">
    <property type="component" value="Unassembled WGS sequence"/>
</dbReference>
<dbReference type="EMBL" id="KN831810">
    <property type="protein sequence ID" value="KIM35987.1"/>
    <property type="molecule type" value="Genomic_DNA"/>
</dbReference>
<organism evidence="2 3">
    <name type="scientific">Hebeloma cylindrosporum</name>
    <dbReference type="NCBI Taxonomy" id="76867"/>
    <lineage>
        <taxon>Eukaryota</taxon>
        <taxon>Fungi</taxon>
        <taxon>Dikarya</taxon>
        <taxon>Basidiomycota</taxon>
        <taxon>Agaricomycotina</taxon>
        <taxon>Agaricomycetes</taxon>
        <taxon>Agaricomycetidae</taxon>
        <taxon>Agaricales</taxon>
        <taxon>Agaricineae</taxon>
        <taxon>Hymenogastraceae</taxon>
        <taxon>Hebeloma</taxon>
    </lineage>
</organism>
<protein>
    <recommendedName>
        <fullName evidence="4">Hydrophobin</fullName>
    </recommendedName>
</protein>
<gene>
    <name evidence="2" type="ORF">M413DRAFT_449447</name>
</gene>
<sequence length="132" mass="13231">MLSRILTALTVIATASVVVAIPVEQVKRGTEIAPTIQVCSGAVGASGCISIPVVSDACINFVGGLTFLNKEVSAVVVPGGFVCTFAADFGCDIAQGGGVVLTSGTWSMAKVPGTAGFVNFNDQASSFTCSPL</sequence>
<accession>A0A0C2Y4J7</accession>
<dbReference type="AlphaFoldDB" id="A0A0C2Y4J7"/>
<evidence type="ECO:0008006" key="4">
    <source>
        <dbReference type="Google" id="ProtNLM"/>
    </source>
</evidence>
<keyword evidence="1" id="KW-0732">Signal</keyword>
<proteinExistence type="predicted"/>
<dbReference type="HOGENOM" id="CLU_157398_0_0_1"/>
<feature type="chain" id="PRO_5002158998" description="Hydrophobin" evidence="1">
    <location>
        <begin position="21"/>
        <end position="132"/>
    </location>
</feature>
<feature type="signal peptide" evidence="1">
    <location>
        <begin position="1"/>
        <end position="20"/>
    </location>
</feature>
<keyword evidence="3" id="KW-1185">Reference proteome</keyword>
<evidence type="ECO:0000313" key="3">
    <source>
        <dbReference type="Proteomes" id="UP000053424"/>
    </source>
</evidence>